<accession>A0A6A4PNV6</accession>
<dbReference type="EMBL" id="WOCE01000012">
    <property type="protein sequence ID" value="KAE9603116.1"/>
    <property type="molecule type" value="Genomic_DNA"/>
</dbReference>
<dbReference type="Pfam" id="PF14383">
    <property type="entry name" value="VARLMGL"/>
    <property type="match status" value="1"/>
</dbReference>
<evidence type="ECO:0000313" key="2">
    <source>
        <dbReference type="EMBL" id="KAE9603116.1"/>
    </source>
</evidence>
<keyword evidence="3" id="KW-1185">Reference proteome</keyword>
<evidence type="ECO:0000313" key="3">
    <source>
        <dbReference type="Proteomes" id="UP000447434"/>
    </source>
</evidence>
<proteinExistence type="predicted"/>
<evidence type="ECO:0000259" key="1">
    <source>
        <dbReference type="Pfam" id="PF14383"/>
    </source>
</evidence>
<name>A0A6A4PNV6_LUPAL</name>
<dbReference type="AlphaFoldDB" id="A0A6A4PNV6"/>
<gene>
    <name evidence="2" type="ORF">Lalb_Chr12g0207011</name>
</gene>
<sequence length="145" mass="16267">MAKADKANSGCFSGFLQVLLCHGNGTSPPMHRSDNVTTSEKTELVQLKKDTMVDEYAATHGVVARLMGLDSLPKTNFSTKGATHDSVPRSRSVNFVDYLLDFDINQSNNHHRSKTSTSFREVTAFAEWRESVIQCFKLRLRSRLE</sequence>
<dbReference type="InterPro" id="IPR032795">
    <property type="entry name" value="DUF3741-assoc"/>
</dbReference>
<dbReference type="Proteomes" id="UP000447434">
    <property type="component" value="Chromosome 12"/>
</dbReference>
<dbReference type="PANTHER" id="PTHR35499">
    <property type="entry name" value="OS05G0128300 PROTEIN"/>
    <property type="match status" value="1"/>
</dbReference>
<dbReference type="PANTHER" id="PTHR35499:SF4">
    <property type="entry name" value="ALC-INTERACTING PROTEIN 1"/>
    <property type="match status" value="1"/>
</dbReference>
<protein>
    <recommendedName>
        <fullName evidence="1">DUF3741 domain-containing protein</fullName>
    </recommendedName>
</protein>
<feature type="domain" description="DUF3741" evidence="1">
    <location>
        <begin position="61"/>
        <end position="78"/>
    </location>
</feature>
<organism evidence="2 3">
    <name type="scientific">Lupinus albus</name>
    <name type="common">White lupine</name>
    <name type="synonym">Lupinus termis</name>
    <dbReference type="NCBI Taxonomy" id="3870"/>
    <lineage>
        <taxon>Eukaryota</taxon>
        <taxon>Viridiplantae</taxon>
        <taxon>Streptophyta</taxon>
        <taxon>Embryophyta</taxon>
        <taxon>Tracheophyta</taxon>
        <taxon>Spermatophyta</taxon>
        <taxon>Magnoliopsida</taxon>
        <taxon>eudicotyledons</taxon>
        <taxon>Gunneridae</taxon>
        <taxon>Pentapetalae</taxon>
        <taxon>rosids</taxon>
        <taxon>fabids</taxon>
        <taxon>Fabales</taxon>
        <taxon>Fabaceae</taxon>
        <taxon>Papilionoideae</taxon>
        <taxon>50 kb inversion clade</taxon>
        <taxon>genistoids sensu lato</taxon>
        <taxon>core genistoids</taxon>
        <taxon>Genisteae</taxon>
        <taxon>Lupinus</taxon>
    </lineage>
</organism>
<dbReference type="OrthoDB" id="1670627at2759"/>
<comment type="caution">
    <text evidence="2">The sequence shown here is derived from an EMBL/GenBank/DDBJ whole genome shotgun (WGS) entry which is preliminary data.</text>
</comment>
<reference evidence="3" key="1">
    <citation type="journal article" date="2020" name="Nat. Commun.">
        <title>Genome sequence of the cluster root forming white lupin.</title>
        <authorList>
            <person name="Hufnagel B."/>
            <person name="Marques A."/>
            <person name="Soriano A."/>
            <person name="Marques L."/>
            <person name="Divol F."/>
            <person name="Doumas P."/>
            <person name="Sallet E."/>
            <person name="Mancinotti D."/>
            <person name="Carrere S."/>
            <person name="Marande W."/>
            <person name="Arribat S."/>
            <person name="Keller J."/>
            <person name="Huneau C."/>
            <person name="Blein T."/>
            <person name="Aime D."/>
            <person name="Laguerre M."/>
            <person name="Taylor J."/>
            <person name="Schubert V."/>
            <person name="Nelson M."/>
            <person name="Geu-Flores F."/>
            <person name="Crespi M."/>
            <person name="Gallardo-Guerrero K."/>
            <person name="Delaux P.-M."/>
            <person name="Salse J."/>
            <person name="Berges H."/>
            <person name="Guyot R."/>
            <person name="Gouzy J."/>
            <person name="Peret B."/>
        </authorList>
    </citation>
    <scope>NUCLEOTIDE SEQUENCE [LARGE SCALE GENOMIC DNA]</scope>
    <source>
        <strain evidence="3">cv. Amiga</strain>
    </source>
</reference>